<comment type="similarity">
    <text evidence="2">Belongs to the fimbrial export usher family.</text>
</comment>
<dbReference type="Proteomes" id="UP000746649">
    <property type="component" value="Unassembled WGS sequence"/>
</dbReference>
<accession>A0ABS0ZRK6</accession>
<keyword evidence="8" id="KW-0998">Cell outer membrane</keyword>
<keyword evidence="5" id="KW-0812">Transmembrane</keyword>
<dbReference type="EMBL" id="JADWND010000004">
    <property type="protein sequence ID" value="MBJ8381457.1"/>
    <property type="molecule type" value="Genomic_DNA"/>
</dbReference>
<dbReference type="PANTHER" id="PTHR30451">
    <property type="entry name" value="OUTER MEMBRANE USHER PROTEIN"/>
    <property type="match status" value="1"/>
</dbReference>
<name>A0ABS0ZRK6_9ENTR</name>
<keyword evidence="3" id="KW-0813">Transport</keyword>
<evidence type="ECO:0000313" key="12">
    <source>
        <dbReference type="EMBL" id="MBJ8381457.1"/>
    </source>
</evidence>
<evidence type="ECO:0000256" key="9">
    <source>
        <dbReference type="SAM" id="SignalP"/>
    </source>
</evidence>
<dbReference type="InterPro" id="IPR025949">
    <property type="entry name" value="PapC-like_C"/>
</dbReference>
<dbReference type="Gene3D" id="2.60.40.3110">
    <property type="match status" value="1"/>
</dbReference>
<feature type="domain" description="PapC N-terminal" evidence="11">
    <location>
        <begin position="26"/>
        <end position="166"/>
    </location>
</feature>
<dbReference type="Gene3D" id="2.60.40.2610">
    <property type="entry name" value="Outer membrane usher protein FimD, plug domain"/>
    <property type="match status" value="1"/>
</dbReference>
<evidence type="ECO:0000256" key="2">
    <source>
        <dbReference type="ARBA" id="ARBA00008064"/>
    </source>
</evidence>
<dbReference type="Pfam" id="PF13954">
    <property type="entry name" value="PapC_N"/>
    <property type="match status" value="1"/>
</dbReference>
<keyword evidence="4" id="KW-1134">Transmembrane beta strand</keyword>
<feature type="chain" id="PRO_5046700535" evidence="9">
    <location>
        <begin position="18"/>
        <end position="845"/>
    </location>
</feature>
<dbReference type="InterPro" id="IPR025885">
    <property type="entry name" value="PapC_N"/>
</dbReference>
<dbReference type="InterPro" id="IPR037224">
    <property type="entry name" value="PapC_N_sf"/>
</dbReference>
<evidence type="ECO:0000256" key="3">
    <source>
        <dbReference type="ARBA" id="ARBA00022448"/>
    </source>
</evidence>
<evidence type="ECO:0000259" key="10">
    <source>
        <dbReference type="Pfam" id="PF13953"/>
    </source>
</evidence>
<dbReference type="Gene3D" id="3.10.20.410">
    <property type="match status" value="1"/>
</dbReference>
<comment type="subcellular location">
    <subcellularLocation>
        <location evidence="1">Cell outer membrane</location>
        <topology evidence="1">Multi-pass membrane protein</topology>
    </subcellularLocation>
</comment>
<reference evidence="12 13" key="1">
    <citation type="submission" date="2020-11" db="EMBL/GenBank/DDBJ databases">
        <title>Enhanced detection system for hospital associated transmission using whole genome sequencing surveillance.</title>
        <authorList>
            <person name="Harrison L.H."/>
            <person name="Van Tyne D."/>
            <person name="Marsh J.W."/>
            <person name="Griffith M.P."/>
            <person name="Snyder D.J."/>
            <person name="Cooper V.S."/>
            <person name="Mustapha M."/>
        </authorList>
    </citation>
    <scope>NUCLEOTIDE SEQUENCE [LARGE SCALE GENOMIC DNA]</scope>
    <source>
        <strain evidence="12 13">CB00117</strain>
    </source>
</reference>
<proteinExistence type="inferred from homology"/>
<evidence type="ECO:0000256" key="7">
    <source>
        <dbReference type="ARBA" id="ARBA00023136"/>
    </source>
</evidence>
<evidence type="ECO:0000256" key="5">
    <source>
        <dbReference type="ARBA" id="ARBA00022692"/>
    </source>
</evidence>
<dbReference type="InterPro" id="IPR042186">
    <property type="entry name" value="FimD_plug_dom"/>
</dbReference>
<evidence type="ECO:0000256" key="6">
    <source>
        <dbReference type="ARBA" id="ARBA00022729"/>
    </source>
</evidence>
<gene>
    <name evidence="12" type="ORF">I6M88_10780</name>
</gene>
<dbReference type="SUPFAM" id="SSF141729">
    <property type="entry name" value="FimD N-terminal domain-like"/>
    <property type="match status" value="1"/>
</dbReference>
<dbReference type="InterPro" id="IPR000015">
    <property type="entry name" value="Fimb_usher"/>
</dbReference>
<dbReference type="Pfam" id="PF13953">
    <property type="entry name" value="PapC_C"/>
    <property type="match status" value="1"/>
</dbReference>
<keyword evidence="6 9" id="KW-0732">Signal</keyword>
<sequence>MTTWVAVAVLSSFSASAASEGQTINFSRGFMKFYDSGIDLTQFDGKDKILPGNYKLEVYSNRTKIDAWMITFVAAQNEQGINACLKPEMIIRFDVDTSKLPENWKNTDCIILPALIPGATVKYNQDDEQLDVTIPQAMLLNTPVGYISPELWDDGVPALMSSYTFSATSARYRPGEDNSNYLYGNMHNSLSLGAWRFTTYDSMMSGSDTSESGVQHIQAYAERAIAPIKSTIVLGDLNTTGDFFDTTALRGARLATDDRMLPDSVRNYAPVVRGIANSNATVTITQAGNTIFEKVVPPGEFVISDLYATGYNGDLEVTVKETNGDETHFSVPYSSVPQLLREGYSRYSVSAGEIRDTWLSEDPQLLEGTIQYGLLNNLTGYLGGQSAFDGDYASLMTGLAVNTRLGALGLDVTRSFTHFDDQPETQDCGTFCDMSLRISLAKSLPDIGTNFSLVGYRYSSKNYYSLSDAISLKCSLDTGDTDYYPSRYRERLEANINQTLPPGWGSFYVSGFVGNVWNDELGQNEKSNFVVGYNNQFGRTTWGISFGRTHSEDGEREDTVYLNVSLPLGNQYDRNVRLGANFSYNSDDANFRTSLNGSAGERSQFGFGGYFSQSNQPETNFGMNLSYTGESASGGVTYSQSRDSFMAGVNFNGGMVVHQGGVNFVPMLADTIGIVEAKGAEGSHVYPDSNAIIKDNGYGIISYLSPYRYNEVYADPKGTRFDVEVDDTRRTIVPTAGAAVLIKMDAQKDKQTFVHFVLNTGEIIPFGAPILNGEGDNIGMVGQNGLAMVSLQKGKNTLLIKWKKQKQSFQCRSSYDVTEKEHNADESESAFKAVDIHCEKEELTK</sequence>
<evidence type="ECO:0000256" key="8">
    <source>
        <dbReference type="ARBA" id="ARBA00023237"/>
    </source>
</evidence>
<dbReference type="Pfam" id="PF00577">
    <property type="entry name" value="Usher"/>
    <property type="match status" value="1"/>
</dbReference>
<evidence type="ECO:0000256" key="4">
    <source>
        <dbReference type="ARBA" id="ARBA00022452"/>
    </source>
</evidence>
<keyword evidence="7" id="KW-0472">Membrane</keyword>
<evidence type="ECO:0000313" key="13">
    <source>
        <dbReference type="Proteomes" id="UP000746649"/>
    </source>
</evidence>
<evidence type="ECO:0000256" key="1">
    <source>
        <dbReference type="ARBA" id="ARBA00004571"/>
    </source>
</evidence>
<dbReference type="PANTHER" id="PTHR30451:SF5">
    <property type="entry name" value="SLR0019 PROTEIN"/>
    <property type="match status" value="1"/>
</dbReference>
<keyword evidence="13" id="KW-1185">Reference proteome</keyword>
<dbReference type="Gene3D" id="2.60.40.2070">
    <property type="match status" value="1"/>
</dbReference>
<comment type="caution">
    <text evidence="12">The sequence shown here is derived from an EMBL/GenBank/DDBJ whole genome shotgun (WGS) entry which is preliminary data.</text>
</comment>
<dbReference type="InterPro" id="IPR043142">
    <property type="entry name" value="PapC-like_C_sf"/>
</dbReference>
<protein>
    <submittedName>
        <fullName evidence="12">Fimbrial biogenesis outer membrane usher protein</fullName>
    </submittedName>
</protein>
<evidence type="ECO:0000259" key="11">
    <source>
        <dbReference type="Pfam" id="PF13954"/>
    </source>
</evidence>
<feature type="domain" description="PapC-like C-terminal" evidence="10">
    <location>
        <begin position="759"/>
        <end position="819"/>
    </location>
</feature>
<feature type="signal peptide" evidence="9">
    <location>
        <begin position="1"/>
        <end position="17"/>
    </location>
</feature>
<organism evidence="12 13">
    <name type="scientific">Citrobacter sedlakii</name>
    <dbReference type="NCBI Taxonomy" id="67826"/>
    <lineage>
        <taxon>Bacteria</taxon>
        <taxon>Pseudomonadati</taxon>
        <taxon>Pseudomonadota</taxon>
        <taxon>Gammaproteobacteria</taxon>
        <taxon>Enterobacterales</taxon>
        <taxon>Enterobacteriaceae</taxon>
        <taxon>Citrobacter</taxon>
        <taxon>Citrobacter freundii complex</taxon>
    </lineage>
</organism>